<dbReference type="InterPro" id="IPR021801">
    <property type="entry name" value="DUF3370"/>
</dbReference>
<dbReference type="EMBL" id="JADEXG010000030">
    <property type="protein sequence ID" value="MBE9078321.1"/>
    <property type="molecule type" value="Genomic_DNA"/>
</dbReference>
<accession>A0A8J7DM68</accession>
<evidence type="ECO:0000313" key="2">
    <source>
        <dbReference type="Proteomes" id="UP000636505"/>
    </source>
</evidence>
<sequence length="482" mass="53075">MFLLLSLLWQAPNLPLPPTRPLVLAQRQLVTQPQEVRPLPGGLDQVPVFNDNSPERIGTEGILLSTFPRRGKSEPSAHLDYAFNGRFDLFSHHVVQGQSPTDMRTMFQGIIVHNPSRQPVTLTLREAASYLSQDAPWQELASVESNLASTRFAGPGSRLMNDILRDRRQASWPAQIEIPPGQNRLLMNVPIPLRRLSVATDGTLPPGSPLLPTASKAASSEPRINGRSTLMRLSSNGPLYVASLAMYAPLGEDGEERVPTLQEWQTLLVRGGLAGPRDRAPTPPGSSADPFLYGRVAGVAQGSSWNATLTDPGDSRLTIPAVGDRLSYVLSTLERNTFGTGQIQSAPMLARYADTAYRANGNYGIEYDLRLPLYNDSEQTQTVSLSVQTPLQNETLRGELQFLESPESRVFFRGTVLFIYQDRDGRPRASYTHLVQNRGQQGEPLVQLELEPGDRSLVQVQFLYPPDATPPQVLTIETLAND</sequence>
<dbReference type="Pfam" id="PF11850">
    <property type="entry name" value="DUF3370"/>
    <property type="match status" value="1"/>
</dbReference>
<dbReference type="AlphaFoldDB" id="A0A8J7DM68"/>
<gene>
    <name evidence="1" type="ORF">IQ241_13635</name>
</gene>
<reference evidence="1" key="1">
    <citation type="submission" date="2020-10" db="EMBL/GenBank/DDBJ databases">
        <authorList>
            <person name="Castelo-Branco R."/>
            <person name="Eusebio N."/>
            <person name="Adriana R."/>
            <person name="Vieira A."/>
            <person name="Brugerolle De Fraissinette N."/>
            <person name="Rezende De Castro R."/>
            <person name="Schneider M.P."/>
            <person name="Vasconcelos V."/>
            <person name="Leao P.N."/>
        </authorList>
    </citation>
    <scope>NUCLEOTIDE SEQUENCE</scope>
    <source>
        <strain evidence="1">LEGE 07310</strain>
    </source>
</reference>
<comment type="caution">
    <text evidence="1">The sequence shown here is derived from an EMBL/GenBank/DDBJ whole genome shotgun (WGS) entry which is preliminary data.</text>
</comment>
<evidence type="ECO:0000313" key="1">
    <source>
        <dbReference type="EMBL" id="MBE9078321.1"/>
    </source>
</evidence>
<protein>
    <submittedName>
        <fullName evidence="1">DUF3370 domain-containing protein</fullName>
    </submittedName>
</protein>
<proteinExistence type="predicted"/>
<keyword evidence="2" id="KW-1185">Reference proteome</keyword>
<dbReference type="Proteomes" id="UP000636505">
    <property type="component" value="Unassembled WGS sequence"/>
</dbReference>
<name>A0A8J7DM68_9CYAN</name>
<organism evidence="1 2">
    <name type="scientific">Vasconcelosia minhoensis LEGE 07310</name>
    <dbReference type="NCBI Taxonomy" id="915328"/>
    <lineage>
        <taxon>Bacteria</taxon>
        <taxon>Bacillati</taxon>
        <taxon>Cyanobacteriota</taxon>
        <taxon>Cyanophyceae</taxon>
        <taxon>Nodosilineales</taxon>
        <taxon>Cymatolegaceae</taxon>
        <taxon>Vasconcelosia</taxon>
        <taxon>Vasconcelosia minhoensis</taxon>
    </lineage>
</organism>
<dbReference type="RefSeq" id="WP_193908032.1">
    <property type="nucleotide sequence ID" value="NZ_JADEXG010000030.1"/>
</dbReference>